<organism>
    <name type="scientific">Serpula lacrymans var. lacrymans (strain S7.9)</name>
    <name type="common">Dry rot fungus</name>
    <dbReference type="NCBI Taxonomy" id="578457"/>
    <lineage>
        <taxon>Eukaryota</taxon>
        <taxon>Fungi</taxon>
        <taxon>Dikarya</taxon>
        <taxon>Basidiomycota</taxon>
        <taxon>Agaricomycotina</taxon>
        <taxon>Agaricomycetes</taxon>
        <taxon>Agaricomycetidae</taxon>
        <taxon>Boletales</taxon>
        <taxon>Coniophorineae</taxon>
        <taxon>Serpulaceae</taxon>
        <taxon>Serpula</taxon>
    </lineage>
</organism>
<evidence type="ECO:0000313" key="2">
    <source>
        <dbReference type="EMBL" id="EGO30120.1"/>
    </source>
</evidence>
<dbReference type="EMBL" id="GL945428">
    <property type="protein sequence ID" value="EGO30120.1"/>
    <property type="molecule type" value="Genomic_DNA"/>
</dbReference>
<keyword evidence="1" id="KW-1133">Transmembrane helix</keyword>
<feature type="transmembrane region" description="Helical" evidence="1">
    <location>
        <begin position="35"/>
        <end position="55"/>
    </location>
</feature>
<dbReference type="HOGENOM" id="CLU_2777470_0_0_1"/>
<evidence type="ECO:0000256" key="1">
    <source>
        <dbReference type="SAM" id="Phobius"/>
    </source>
</evidence>
<protein>
    <submittedName>
        <fullName evidence="2">Uncharacterized protein</fullName>
    </submittedName>
</protein>
<gene>
    <name evidence="2" type="ORF">SERLADRAFT_454380</name>
</gene>
<dbReference type="RefSeq" id="XP_007312004.1">
    <property type="nucleotide sequence ID" value="XM_007311942.1"/>
</dbReference>
<accession>F8ND36</accession>
<sequence>MKICTRGRLLLRTKRWSSQRLSFSMDRQSQTSKRVLCPLYLGRLLSAFILPIFILRCFDSQQGNHLVLL</sequence>
<proteinExistence type="predicted"/>
<dbReference type="AlphaFoldDB" id="F8ND36"/>
<keyword evidence="1" id="KW-0812">Transmembrane</keyword>
<reference evidence="2" key="1">
    <citation type="submission" date="2011-04" db="EMBL/GenBank/DDBJ databases">
        <title>Evolution of plant cell wall degrading machinery underlies the functional diversity of forest fungi.</title>
        <authorList>
            <consortium name="US DOE Joint Genome Institute (JGI-PGF)"/>
            <person name="Eastwood D.C."/>
            <person name="Floudas D."/>
            <person name="Binder M."/>
            <person name="Majcherczyk A."/>
            <person name="Schneider P."/>
            <person name="Aerts A."/>
            <person name="Asiegbu F.O."/>
            <person name="Baker S.E."/>
            <person name="Barry K."/>
            <person name="Bendiksby M."/>
            <person name="Blumentritt M."/>
            <person name="Coutinho P.M."/>
            <person name="Cullen D."/>
            <person name="Cullen D."/>
            <person name="Gathman A."/>
            <person name="Goodell B."/>
            <person name="Henrissat B."/>
            <person name="Ihrmark K."/>
            <person name="Kauserud H."/>
            <person name="Kohler A."/>
            <person name="LaButti K."/>
            <person name="Lapidus A."/>
            <person name="Lavin J.L."/>
            <person name="Lee Y.-H."/>
            <person name="Lindquist E."/>
            <person name="Lilly W."/>
            <person name="Lucas S."/>
            <person name="Morin E."/>
            <person name="Murat C."/>
            <person name="Oguiza J.A."/>
            <person name="Park J."/>
            <person name="Pisabarro A.G."/>
            <person name="Riley R."/>
            <person name="Rosling A."/>
            <person name="Salamov A."/>
            <person name="Schmidt O."/>
            <person name="Schmutz J."/>
            <person name="Skrede I."/>
            <person name="Stenlid J."/>
            <person name="Wiebenga A."/>
            <person name="Xie X."/>
            <person name="Kues U."/>
            <person name="Hibbett D.S."/>
            <person name="Hoffmeister D."/>
            <person name="Hogberg N."/>
            <person name="Martin F."/>
            <person name="Grigoriev I.V."/>
            <person name="Watkinson S.C."/>
        </authorList>
    </citation>
    <scope>NUCLEOTIDE SEQUENCE</scope>
    <source>
        <strain evidence="2">S7.9</strain>
    </source>
</reference>
<dbReference type="KEGG" id="sla:SERLADRAFT_454380"/>
<name>F8ND36_SERL9</name>
<dbReference type="GeneID" id="18817011"/>
<keyword evidence="1" id="KW-0472">Membrane</keyword>
<dbReference type="Proteomes" id="UP000008064">
    <property type="component" value="Unassembled WGS sequence"/>
</dbReference>